<dbReference type="PANTHER" id="PTHR30576:SF0">
    <property type="entry name" value="UNDECAPRENYL-PHOSPHATE N-ACETYLGALACTOSAMINYL 1-PHOSPHATE TRANSFERASE-RELATED"/>
    <property type="match status" value="1"/>
</dbReference>
<evidence type="ECO:0000256" key="2">
    <source>
        <dbReference type="SAM" id="Phobius"/>
    </source>
</evidence>
<dbReference type="AlphaFoldDB" id="A0A7C6A7U9"/>
<proteinExistence type="inferred from homology"/>
<evidence type="ECO:0000313" key="4">
    <source>
        <dbReference type="EMBL" id="HHS51390.1"/>
    </source>
</evidence>
<dbReference type="EMBL" id="DTLI01000020">
    <property type="protein sequence ID" value="HHS51390.1"/>
    <property type="molecule type" value="Genomic_DNA"/>
</dbReference>
<comment type="caution">
    <text evidence="4">The sequence shown here is derived from an EMBL/GenBank/DDBJ whole genome shotgun (WGS) entry which is preliminary data.</text>
</comment>
<comment type="similarity">
    <text evidence="1">Belongs to the bacterial sugar transferase family.</text>
</comment>
<accession>A0A7C6A7U9</accession>
<dbReference type="PANTHER" id="PTHR30576">
    <property type="entry name" value="COLANIC BIOSYNTHESIS UDP-GLUCOSE LIPID CARRIER TRANSFERASE"/>
    <property type="match status" value="1"/>
</dbReference>
<organism evidence="4">
    <name type="scientific">candidate division WOR-3 bacterium</name>
    <dbReference type="NCBI Taxonomy" id="2052148"/>
    <lineage>
        <taxon>Bacteria</taxon>
        <taxon>Bacteria division WOR-3</taxon>
    </lineage>
</organism>
<feature type="transmembrane region" description="Helical" evidence="2">
    <location>
        <begin position="12"/>
        <end position="34"/>
    </location>
</feature>
<name>A0A7C6A7U9_UNCW3</name>
<keyword evidence="2" id="KW-0472">Membrane</keyword>
<dbReference type="GO" id="GO:0016780">
    <property type="term" value="F:phosphotransferase activity, for other substituted phosphate groups"/>
    <property type="evidence" value="ECO:0007669"/>
    <property type="project" value="TreeGrafter"/>
</dbReference>
<keyword evidence="2" id="KW-0812">Transmembrane</keyword>
<evidence type="ECO:0000259" key="3">
    <source>
        <dbReference type="Pfam" id="PF02397"/>
    </source>
</evidence>
<dbReference type="InterPro" id="IPR003362">
    <property type="entry name" value="Bact_transf"/>
</dbReference>
<protein>
    <submittedName>
        <fullName evidence="4">Sugar transferase</fullName>
    </submittedName>
</protein>
<evidence type="ECO:0000256" key="1">
    <source>
        <dbReference type="ARBA" id="ARBA00006464"/>
    </source>
</evidence>
<sequence>MYLALKRATDICLSLLGIVTFFPFGIIIGVLIFIESRLPIFYIQKRVGKDGKIFNLYKFRSMVNGAEKYTGPVWAKKNDPRVTSVGRFLRKTRLDELPQLFNVLKGEMSLVGPRPERPEIIEYLKQEIPDYTKRLALKPGLTGLAQVNHHYDCSLDDVRKKLACDFYYMENQNLLLDLVVFVKTISVVLTGRGAH</sequence>
<reference evidence="4" key="1">
    <citation type="journal article" date="2020" name="mSystems">
        <title>Genome- and Community-Level Interaction Insights into Carbon Utilization and Element Cycling Functions of Hydrothermarchaeota in Hydrothermal Sediment.</title>
        <authorList>
            <person name="Zhou Z."/>
            <person name="Liu Y."/>
            <person name="Xu W."/>
            <person name="Pan J."/>
            <person name="Luo Z.H."/>
            <person name="Li M."/>
        </authorList>
    </citation>
    <scope>NUCLEOTIDE SEQUENCE [LARGE SCALE GENOMIC DNA]</scope>
    <source>
        <strain evidence="4">SpSt-876</strain>
    </source>
</reference>
<keyword evidence="2" id="KW-1133">Transmembrane helix</keyword>
<feature type="domain" description="Bacterial sugar transferase" evidence="3">
    <location>
        <begin position="6"/>
        <end position="189"/>
    </location>
</feature>
<keyword evidence="4" id="KW-0808">Transferase</keyword>
<gene>
    <name evidence="4" type="ORF">ENW73_00780</name>
</gene>
<dbReference type="Pfam" id="PF02397">
    <property type="entry name" value="Bac_transf"/>
    <property type="match status" value="1"/>
</dbReference>